<protein>
    <submittedName>
        <fullName evidence="1">Uncharacterized protein</fullName>
    </submittedName>
</protein>
<evidence type="ECO:0000313" key="2">
    <source>
        <dbReference type="EMBL" id="QJI00176.1"/>
    </source>
</evidence>
<gene>
    <name evidence="1" type="ORF">TM448A00264_0046</name>
    <name evidence="2" type="ORF">TM448B01856_0010</name>
</gene>
<dbReference type="EMBL" id="MT144834">
    <property type="protein sequence ID" value="QJI00176.1"/>
    <property type="molecule type" value="Genomic_DNA"/>
</dbReference>
<sequence length="273" mass="27893">MRFKRTKWLGLVLALSLLLVPSWSIAGPPSALTNAWGIPLNLGDITVDSLALTSALTVADGGTGASSLTDHGVLVGSGTGAITPLAVGTTGQVLVGATGADPAWASNLTMPGWLNMGGNIIYGSAAANGDFDIRATSDGTTTTSYIMMGTNGQGRHYFISQEFNSGFDDTADNAGIYLNYHGYQGGSTKFRDFIVGNGKGSALSTWDGSAASLTHAVDVLMAAGKRLRLGVVTDAGPMTATNGTQGDVVFNTSDSKAYVCTVTGTPATWAALN</sequence>
<evidence type="ECO:0000313" key="1">
    <source>
        <dbReference type="EMBL" id="QJA45668.1"/>
    </source>
</evidence>
<reference evidence="1" key="1">
    <citation type="submission" date="2020-03" db="EMBL/GenBank/DDBJ databases">
        <title>The deep terrestrial virosphere.</title>
        <authorList>
            <person name="Holmfeldt K."/>
            <person name="Nilsson E."/>
            <person name="Simone D."/>
            <person name="Lopez-Fernandez M."/>
            <person name="Wu X."/>
            <person name="de Brujin I."/>
            <person name="Lundin D."/>
            <person name="Andersson A."/>
            <person name="Bertilsson S."/>
            <person name="Dopson M."/>
        </authorList>
    </citation>
    <scope>NUCLEOTIDE SEQUENCE</scope>
    <source>
        <strain evidence="1">TM448A00264</strain>
        <strain evidence="2">TM448B01856</strain>
    </source>
</reference>
<dbReference type="AlphaFoldDB" id="A0A6H1ZDQ3"/>
<dbReference type="EMBL" id="MT143994">
    <property type="protein sequence ID" value="QJA45668.1"/>
    <property type="molecule type" value="Genomic_DNA"/>
</dbReference>
<proteinExistence type="predicted"/>
<name>A0A6H1ZDQ3_9ZZZZ</name>
<organism evidence="1">
    <name type="scientific">viral metagenome</name>
    <dbReference type="NCBI Taxonomy" id="1070528"/>
    <lineage>
        <taxon>unclassified sequences</taxon>
        <taxon>metagenomes</taxon>
        <taxon>organismal metagenomes</taxon>
    </lineage>
</organism>
<accession>A0A6H1ZDQ3</accession>